<accession>A0ABQ5UEQ7</accession>
<dbReference type="InterPro" id="IPR012699">
    <property type="entry name" value="PhnN"/>
</dbReference>
<dbReference type="InterPro" id="IPR008145">
    <property type="entry name" value="GK/Ca_channel_bsu"/>
</dbReference>
<dbReference type="SUPFAM" id="SSF52540">
    <property type="entry name" value="P-loop containing nucleoside triphosphate hydrolases"/>
    <property type="match status" value="1"/>
</dbReference>
<evidence type="ECO:0000256" key="6">
    <source>
        <dbReference type="HAMAP-Rule" id="MF_00836"/>
    </source>
</evidence>
<comment type="similarity">
    <text evidence="6">Belongs to the ribose 1,5-bisphosphokinase family.</text>
</comment>
<keyword evidence="5 6" id="KW-0067">ATP-binding</keyword>
<comment type="pathway">
    <text evidence="2 6">Metabolic intermediate biosynthesis; 5-phospho-alpha-D-ribose 1-diphosphate biosynthesis; 5-phospho-alpha-D-ribose 1-diphosphate from D-ribose 5-phosphate (route II): step 3/3.</text>
</comment>
<proteinExistence type="inferred from homology"/>
<dbReference type="Gene3D" id="3.40.50.300">
    <property type="entry name" value="P-loop containing nucleotide triphosphate hydrolases"/>
    <property type="match status" value="1"/>
</dbReference>
<dbReference type="PANTHER" id="PTHR23117:SF8">
    <property type="entry name" value="RIBOSE 1,5-BISPHOSPHATE PHOSPHOKINASE PHNN"/>
    <property type="match status" value="1"/>
</dbReference>
<dbReference type="NCBIfam" id="TIGR02322">
    <property type="entry name" value="phosphon_PhnN"/>
    <property type="match status" value="1"/>
</dbReference>
<evidence type="ECO:0000313" key="9">
    <source>
        <dbReference type="Proteomes" id="UP001161406"/>
    </source>
</evidence>
<dbReference type="InterPro" id="IPR027417">
    <property type="entry name" value="P-loop_NTPase"/>
</dbReference>
<gene>
    <name evidence="6 8" type="primary">phnN</name>
    <name evidence="8" type="ORF">GCM10007913_20400</name>
</gene>
<feature type="binding site" evidence="6">
    <location>
        <begin position="16"/>
        <end position="23"/>
    </location>
    <ligand>
        <name>ATP</name>
        <dbReference type="ChEBI" id="CHEBI:30616"/>
    </ligand>
</feature>
<comment type="catalytic activity">
    <reaction evidence="1 6">
        <text>alpha-D-ribose 1,5-bisphosphate + ATP = 5-phospho-alpha-D-ribose 1-diphosphate + ADP</text>
        <dbReference type="Rhea" id="RHEA:20109"/>
        <dbReference type="ChEBI" id="CHEBI:30616"/>
        <dbReference type="ChEBI" id="CHEBI:58017"/>
        <dbReference type="ChEBI" id="CHEBI:68688"/>
        <dbReference type="ChEBI" id="CHEBI:456216"/>
        <dbReference type="EC" id="2.7.4.23"/>
    </reaction>
</comment>
<comment type="function">
    <text evidence="6">Catalyzes the phosphorylation of ribose 1,5-bisphosphate to 5-phospho-D-ribosyl alpha-1-diphosphate (PRPP).</text>
</comment>
<sequence length="192" mass="20774">MTSDASGSGAFVAVVGPSGSGKDSLIEFARQRLAESGEFTFVRRVVTRPADRAAEDHDSLSEQQFEALAQAGGLALHWHAHGLRYGLPRAIDEDIAAGRVVIANVSRQVIGEAVARYRRVMVATISATPDIIARRLAARGREDGQAIRQRLARQVDAAHPDVESWQIDNSGPLQDAGERFVGLLRQALVERV</sequence>
<protein>
    <recommendedName>
        <fullName evidence="6">Ribose 1,5-bisphosphate phosphokinase PhnN</fullName>
        <ecNumber evidence="6">2.7.4.23</ecNumber>
    </recommendedName>
    <alternativeName>
        <fullName evidence="6">Ribose 1,5-bisphosphokinase</fullName>
    </alternativeName>
</protein>
<evidence type="ECO:0000259" key="7">
    <source>
        <dbReference type="SMART" id="SM00072"/>
    </source>
</evidence>
<name>A0ABQ5UEQ7_9HYPH</name>
<reference evidence="8" key="2">
    <citation type="submission" date="2023-01" db="EMBL/GenBank/DDBJ databases">
        <title>Draft genome sequence of Devosia yakushimensis strain NBRC 103855.</title>
        <authorList>
            <person name="Sun Q."/>
            <person name="Mori K."/>
        </authorList>
    </citation>
    <scope>NUCLEOTIDE SEQUENCE</scope>
    <source>
        <strain evidence="8">NBRC 103855</strain>
    </source>
</reference>
<reference evidence="8" key="1">
    <citation type="journal article" date="2014" name="Int. J. Syst. Evol. Microbiol.">
        <title>Complete genome of a new Firmicutes species belonging to the dominant human colonic microbiota ('Ruminococcus bicirculans') reveals two chromosomes and a selective capacity to utilize plant glucans.</title>
        <authorList>
            <consortium name="NISC Comparative Sequencing Program"/>
            <person name="Wegmann U."/>
            <person name="Louis P."/>
            <person name="Goesmann A."/>
            <person name="Henrissat B."/>
            <person name="Duncan S.H."/>
            <person name="Flint H.J."/>
        </authorList>
    </citation>
    <scope>NUCLEOTIDE SEQUENCE</scope>
    <source>
        <strain evidence="8">NBRC 103855</strain>
    </source>
</reference>
<keyword evidence="4 6" id="KW-0547">Nucleotide-binding</keyword>
<dbReference type="PANTHER" id="PTHR23117">
    <property type="entry name" value="GUANYLATE KINASE-RELATED"/>
    <property type="match status" value="1"/>
</dbReference>
<dbReference type="HAMAP" id="MF_00836">
    <property type="entry name" value="PhnN"/>
    <property type="match status" value="1"/>
</dbReference>
<evidence type="ECO:0000256" key="1">
    <source>
        <dbReference type="ARBA" id="ARBA00000373"/>
    </source>
</evidence>
<evidence type="ECO:0000256" key="2">
    <source>
        <dbReference type="ARBA" id="ARBA00005069"/>
    </source>
</evidence>
<evidence type="ECO:0000256" key="3">
    <source>
        <dbReference type="ARBA" id="ARBA00022679"/>
    </source>
</evidence>
<evidence type="ECO:0000256" key="4">
    <source>
        <dbReference type="ARBA" id="ARBA00022741"/>
    </source>
</evidence>
<dbReference type="EMBL" id="BSNG01000001">
    <property type="protein sequence ID" value="GLQ10108.1"/>
    <property type="molecule type" value="Genomic_DNA"/>
</dbReference>
<evidence type="ECO:0000313" key="8">
    <source>
        <dbReference type="EMBL" id="GLQ10108.1"/>
    </source>
</evidence>
<keyword evidence="3 6" id="KW-0808">Transferase</keyword>
<dbReference type="EC" id="2.7.4.23" evidence="6"/>
<dbReference type="SMART" id="SM00072">
    <property type="entry name" value="GuKc"/>
    <property type="match status" value="1"/>
</dbReference>
<comment type="caution">
    <text evidence="8">The sequence shown here is derived from an EMBL/GenBank/DDBJ whole genome shotgun (WGS) entry which is preliminary data.</text>
</comment>
<organism evidence="8 9">
    <name type="scientific">Devosia yakushimensis</name>
    <dbReference type="NCBI Taxonomy" id="470028"/>
    <lineage>
        <taxon>Bacteria</taxon>
        <taxon>Pseudomonadati</taxon>
        <taxon>Pseudomonadota</taxon>
        <taxon>Alphaproteobacteria</taxon>
        <taxon>Hyphomicrobiales</taxon>
        <taxon>Devosiaceae</taxon>
        <taxon>Devosia</taxon>
    </lineage>
</organism>
<dbReference type="Proteomes" id="UP001161406">
    <property type="component" value="Unassembled WGS sequence"/>
</dbReference>
<feature type="domain" description="Guanylate kinase/L-type calcium channel beta subunit" evidence="7">
    <location>
        <begin position="8"/>
        <end position="188"/>
    </location>
</feature>
<evidence type="ECO:0000256" key="5">
    <source>
        <dbReference type="ARBA" id="ARBA00022840"/>
    </source>
</evidence>
<keyword evidence="9" id="KW-1185">Reference proteome</keyword>
<dbReference type="RefSeq" id="WP_284390451.1">
    <property type="nucleotide sequence ID" value="NZ_BSNG01000001.1"/>
</dbReference>